<dbReference type="PRINTS" id="PR00778">
    <property type="entry name" value="HTHARSR"/>
</dbReference>
<comment type="caution">
    <text evidence="5">The sequence shown here is derived from an EMBL/GenBank/DDBJ whole genome shotgun (WGS) entry which is preliminary data.</text>
</comment>
<keyword evidence="1" id="KW-0805">Transcription regulation</keyword>
<sequence length="94" mass="10186">MRAAAGDATAMLRALANEDRLLLLCQLGQGEMSVGELEALLGIHQPTLSQQLGVLRAEGLVNTRRDGKRIFYAVADARVLAVLETLYALYCPTE</sequence>
<dbReference type="PANTHER" id="PTHR43132">
    <property type="entry name" value="ARSENICAL RESISTANCE OPERON REPRESSOR ARSR-RELATED"/>
    <property type="match status" value="1"/>
</dbReference>
<evidence type="ECO:0000256" key="2">
    <source>
        <dbReference type="ARBA" id="ARBA00023125"/>
    </source>
</evidence>
<dbReference type="Gene3D" id="1.10.10.10">
    <property type="entry name" value="Winged helix-like DNA-binding domain superfamily/Winged helix DNA-binding domain"/>
    <property type="match status" value="1"/>
</dbReference>
<dbReference type="GO" id="GO:0003700">
    <property type="term" value="F:DNA-binding transcription factor activity"/>
    <property type="evidence" value="ECO:0007669"/>
    <property type="project" value="InterPro"/>
</dbReference>
<dbReference type="SMART" id="SM00418">
    <property type="entry name" value="HTH_ARSR"/>
    <property type="match status" value="1"/>
</dbReference>
<dbReference type="PANTHER" id="PTHR43132:SF2">
    <property type="entry name" value="ARSENICAL RESISTANCE OPERON REPRESSOR ARSR-RELATED"/>
    <property type="match status" value="1"/>
</dbReference>
<evidence type="ECO:0000259" key="4">
    <source>
        <dbReference type="PROSITE" id="PS50987"/>
    </source>
</evidence>
<dbReference type="InterPro" id="IPR001845">
    <property type="entry name" value="HTH_ArsR_DNA-bd_dom"/>
</dbReference>
<dbReference type="OrthoDB" id="5296924at2"/>
<dbReference type="PROSITE" id="PS50987">
    <property type="entry name" value="HTH_ARSR_2"/>
    <property type="match status" value="1"/>
</dbReference>
<dbReference type="InterPro" id="IPR011991">
    <property type="entry name" value="ArsR-like_HTH"/>
</dbReference>
<dbReference type="AlphaFoldDB" id="H1RYZ4"/>
<dbReference type="InterPro" id="IPR036388">
    <property type="entry name" value="WH-like_DNA-bd_sf"/>
</dbReference>
<gene>
    <name evidence="5" type="ORF">OR16_02540</name>
</gene>
<dbReference type="InterPro" id="IPR051011">
    <property type="entry name" value="Metal_resp_trans_reg"/>
</dbReference>
<evidence type="ECO:0000256" key="1">
    <source>
        <dbReference type="ARBA" id="ARBA00023015"/>
    </source>
</evidence>
<protein>
    <submittedName>
        <fullName evidence="5">Transcription regulator ArsR</fullName>
    </submittedName>
</protein>
<dbReference type="PATRIC" id="fig|1127483.3.peg.522"/>
<organism evidence="5 6">
    <name type="scientific">Cupriavidus basilensis OR16</name>
    <dbReference type="NCBI Taxonomy" id="1127483"/>
    <lineage>
        <taxon>Bacteria</taxon>
        <taxon>Pseudomonadati</taxon>
        <taxon>Pseudomonadota</taxon>
        <taxon>Betaproteobacteria</taxon>
        <taxon>Burkholderiales</taxon>
        <taxon>Burkholderiaceae</taxon>
        <taxon>Cupriavidus</taxon>
    </lineage>
</organism>
<evidence type="ECO:0000256" key="3">
    <source>
        <dbReference type="ARBA" id="ARBA00023163"/>
    </source>
</evidence>
<keyword evidence="3" id="KW-0804">Transcription</keyword>
<proteinExistence type="predicted"/>
<dbReference type="RefSeq" id="WP_006156352.1">
    <property type="nucleotide sequence ID" value="NZ_AHJE01000005.1"/>
</dbReference>
<dbReference type="SUPFAM" id="SSF46785">
    <property type="entry name" value="Winged helix' DNA-binding domain"/>
    <property type="match status" value="1"/>
</dbReference>
<feature type="domain" description="HTH arsR-type" evidence="4">
    <location>
        <begin position="1"/>
        <end position="94"/>
    </location>
</feature>
<reference evidence="5 6" key="1">
    <citation type="journal article" date="2012" name="J. Bacteriol.">
        <title>De Novo Genome Project of Cupriavidus basilensis OR16.</title>
        <authorList>
            <person name="Cserhati M."/>
            <person name="Kriszt B."/>
            <person name="Szoboszlay S."/>
            <person name="Toth A."/>
            <person name="Szabo I."/>
            <person name="Tancsics A."/>
            <person name="Nagy I."/>
            <person name="Horvath B."/>
            <person name="Nagy I."/>
            <person name="Kukolya J."/>
        </authorList>
    </citation>
    <scope>NUCLEOTIDE SEQUENCE [LARGE SCALE GENOMIC DNA]</scope>
    <source>
        <strain evidence="5 6">OR16</strain>
    </source>
</reference>
<accession>H1RYZ4</accession>
<keyword evidence="2" id="KW-0238">DNA-binding</keyword>
<dbReference type="InterPro" id="IPR036390">
    <property type="entry name" value="WH_DNA-bd_sf"/>
</dbReference>
<dbReference type="EMBL" id="AHJE01000005">
    <property type="protein sequence ID" value="EHP44525.1"/>
    <property type="molecule type" value="Genomic_DNA"/>
</dbReference>
<name>H1RYZ4_9BURK</name>
<dbReference type="Pfam" id="PF01022">
    <property type="entry name" value="HTH_5"/>
    <property type="match status" value="1"/>
</dbReference>
<evidence type="ECO:0000313" key="5">
    <source>
        <dbReference type="EMBL" id="EHP44525.1"/>
    </source>
</evidence>
<evidence type="ECO:0000313" key="6">
    <source>
        <dbReference type="Proteomes" id="UP000005808"/>
    </source>
</evidence>
<dbReference type="NCBIfam" id="NF033788">
    <property type="entry name" value="HTH_metalloreg"/>
    <property type="match status" value="1"/>
</dbReference>
<dbReference type="CDD" id="cd00090">
    <property type="entry name" value="HTH_ARSR"/>
    <property type="match status" value="1"/>
</dbReference>
<dbReference type="Proteomes" id="UP000005808">
    <property type="component" value="Unassembled WGS sequence"/>
</dbReference>
<dbReference type="GO" id="GO:0003677">
    <property type="term" value="F:DNA binding"/>
    <property type="evidence" value="ECO:0007669"/>
    <property type="project" value="UniProtKB-KW"/>
</dbReference>